<keyword evidence="3" id="KW-0862">Zinc</keyword>
<comment type="similarity">
    <text evidence="4">Belongs to the eukaryotic/archaeal RNase P protein component 4 family.</text>
</comment>
<dbReference type="Proteomes" id="UP000030752">
    <property type="component" value="Unassembled WGS sequence"/>
</dbReference>
<evidence type="ECO:0000256" key="4">
    <source>
        <dbReference type="ARBA" id="ARBA00038402"/>
    </source>
</evidence>
<evidence type="ECO:0000256" key="3">
    <source>
        <dbReference type="ARBA" id="ARBA00022833"/>
    </source>
</evidence>
<gene>
    <name evidence="6" type="ORF">HMPREF1541_04616</name>
</gene>
<evidence type="ECO:0000256" key="2">
    <source>
        <dbReference type="ARBA" id="ARBA00022723"/>
    </source>
</evidence>
<name>W2RXB0_CYPE1</name>
<dbReference type="Pfam" id="PF04032">
    <property type="entry name" value="Rpr2"/>
    <property type="match status" value="1"/>
</dbReference>
<feature type="region of interest" description="Disordered" evidence="5">
    <location>
        <begin position="38"/>
        <end position="67"/>
    </location>
</feature>
<protein>
    <recommendedName>
        <fullName evidence="8">Rpr2-domain-containing protein</fullName>
    </recommendedName>
</protein>
<evidence type="ECO:0000256" key="5">
    <source>
        <dbReference type="SAM" id="MobiDB-lite"/>
    </source>
</evidence>
<dbReference type="GeneID" id="19971955"/>
<sequence>MGRSKAEKKGEGIQQRHLHSRLSYLHQAATYLSTAPCQAPASNKTADHETDSRIKGPLTRSQDGFSTNESRHLLTHVRGISRKTQIRVARDMKRSLCKRCQSLLVAGSSSTEGVQNLSIDESKPWADVFEIYCSTCGTVKRFPIGQTRTRRKDGTKELPRGSSVR</sequence>
<keyword evidence="7" id="KW-1185">Reference proteome</keyword>
<dbReference type="RefSeq" id="XP_008717182.1">
    <property type="nucleotide sequence ID" value="XM_008718960.1"/>
</dbReference>
<dbReference type="STRING" id="1220924.W2RXB0"/>
<evidence type="ECO:0000256" key="1">
    <source>
        <dbReference type="ARBA" id="ARBA00022694"/>
    </source>
</evidence>
<feature type="compositionally biased region" description="Basic and acidic residues" evidence="5">
    <location>
        <begin position="45"/>
        <end position="54"/>
    </location>
</feature>
<dbReference type="GO" id="GO:0008033">
    <property type="term" value="P:tRNA processing"/>
    <property type="evidence" value="ECO:0007669"/>
    <property type="project" value="UniProtKB-KW"/>
</dbReference>
<evidence type="ECO:0000313" key="7">
    <source>
        <dbReference type="Proteomes" id="UP000030752"/>
    </source>
</evidence>
<evidence type="ECO:0008006" key="8">
    <source>
        <dbReference type="Google" id="ProtNLM"/>
    </source>
</evidence>
<keyword evidence="1" id="KW-0819">tRNA processing</keyword>
<dbReference type="InParanoid" id="W2RXB0"/>
<proteinExistence type="inferred from homology"/>
<dbReference type="FunCoup" id="W2RXB0">
    <property type="interactions" value="6"/>
</dbReference>
<dbReference type="EMBL" id="KB822720">
    <property type="protein sequence ID" value="ETN40339.1"/>
    <property type="molecule type" value="Genomic_DNA"/>
</dbReference>
<accession>W2RXB0</accession>
<dbReference type="PANTHER" id="PTHR14742">
    <property type="entry name" value="RIBONUCLEASE P SUBUNIT P21"/>
    <property type="match status" value="1"/>
</dbReference>
<dbReference type="GO" id="GO:0046872">
    <property type="term" value="F:metal ion binding"/>
    <property type="evidence" value="ECO:0007669"/>
    <property type="project" value="UniProtKB-KW"/>
</dbReference>
<dbReference type="OrthoDB" id="128536at2759"/>
<dbReference type="Gene3D" id="6.20.50.20">
    <property type="match status" value="1"/>
</dbReference>
<organism evidence="6 7">
    <name type="scientific">Cyphellophora europaea (strain CBS 101466)</name>
    <name type="common">Phialophora europaea</name>
    <dbReference type="NCBI Taxonomy" id="1220924"/>
    <lineage>
        <taxon>Eukaryota</taxon>
        <taxon>Fungi</taxon>
        <taxon>Dikarya</taxon>
        <taxon>Ascomycota</taxon>
        <taxon>Pezizomycotina</taxon>
        <taxon>Eurotiomycetes</taxon>
        <taxon>Chaetothyriomycetidae</taxon>
        <taxon>Chaetothyriales</taxon>
        <taxon>Cyphellophoraceae</taxon>
        <taxon>Cyphellophora</taxon>
    </lineage>
</organism>
<dbReference type="HOGENOM" id="CLU_079140_1_1_1"/>
<keyword evidence="2" id="KW-0479">Metal-binding</keyword>
<feature type="non-terminal residue" evidence="6">
    <location>
        <position position="165"/>
    </location>
</feature>
<dbReference type="GO" id="GO:0005655">
    <property type="term" value="C:nucleolar ribonuclease P complex"/>
    <property type="evidence" value="ECO:0007669"/>
    <property type="project" value="TreeGrafter"/>
</dbReference>
<dbReference type="PANTHER" id="PTHR14742:SF0">
    <property type="entry name" value="RIBONUCLEASE P PROTEIN SUBUNIT P21"/>
    <property type="match status" value="1"/>
</dbReference>
<reference evidence="6 7" key="1">
    <citation type="submission" date="2013-03" db="EMBL/GenBank/DDBJ databases">
        <title>The Genome Sequence of Phialophora europaea CBS 101466.</title>
        <authorList>
            <consortium name="The Broad Institute Genomics Platform"/>
            <person name="Cuomo C."/>
            <person name="de Hoog S."/>
            <person name="Gorbushina A."/>
            <person name="Walker B."/>
            <person name="Young S.K."/>
            <person name="Zeng Q."/>
            <person name="Gargeya S."/>
            <person name="Fitzgerald M."/>
            <person name="Haas B."/>
            <person name="Abouelleil A."/>
            <person name="Allen A.W."/>
            <person name="Alvarado L."/>
            <person name="Arachchi H.M."/>
            <person name="Berlin A.M."/>
            <person name="Chapman S.B."/>
            <person name="Gainer-Dewar J."/>
            <person name="Goldberg J."/>
            <person name="Griggs A."/>
            <person name="Gujja S."/>
            <person name="Hansen M."/>
            <person name="Howarth C."/>
            <person name="Imamovic A."/>
            <person name="Ireland A."/>
            <person name="Larimer J."/>
            <person name="McCowan C."/>
            <person name="Murphy C."/>
            <person name="Pearson M."/>
            <person name="Poon T.W."/>
            <person name="Priest M."/>
            <person name="Roberts A."/>
            <person name="Saif S."/>
            <person name="Shea T."/>
            <person name="Sisk P."/>
            <person name="Sykes S."/>
            <person name="Wortman J."/>
            <person name="Nusbaum C."/>
            <person name="Birren B."/>
        </authorList>
    </citation>
    <scope>NUCLEOTIDE SEQUENCE [LARGE SCALE GENOMIC DNA]</scope>
    <source>
        <strain evidence="6 7">CBS 101466</strain>
    </source>
</reference>
<dbReference type="InterPro" id="IPR007175">
    <property type="entry name" value="Rpr2/Snm1/Rpp21"/>
</dbReference>
<evidence type="ECO:0000313" key="6">
    <source>
        <dbReference type="EMBL" id="ETN40339.1"/>
    </source>
</evidence>
<dbReference type="VEuPathDB" id="FungiDB:HMPREF1541_04616"/>
<dbReference type="AlphaFoldDB" id="W2RXB0"/>
<dbReference type="eggNOG" id="ENOG502SCED">
    <property type="taxonomic scope" value="Eukaryota"/>
</dbReference>